<evidence type="ECO:0000313" key="2">
    <source>
        <dbReference type="Proteomes" id="UP001439875"/>
    </source>
</evidence>
<name>A0ACC6SG48_9BACI</name>
<comment type="caution">
    <text evidence="1">The sequence shown here is derived from an EMBL/GenBank/DDBJ whole genome shotgun (WGS) entry which is preliminary data.</text>
</comment>
<dbReference type="EMBL" id="JBBMEW010000027">
    <property type="protein sequence ID" value="MEQ2529085.1"/>
    <property type="molecule type" value="Genomic_DNA"/>
</dbReference>
<organism evidence="1 2">
    <name type="scientific">Robertmurraya yapensis</name>
    <name type="common">ex Hitch et al 2024</name>
    <dbReference type="NCBI Taxonomy" id="3133160"/>
    <lineage>
        <taxon>Bacteria</taxon>
        <taxon>Bacillati</taxon>
        <taxon>Bacillota</taxon>
        <taxon>Bacilli</taxon>
        <taxon>Bacillales</taxon>
        <taxon>Bacillaceae</taxon>
        <taxon>Robertmurraya</taxon>
    </lineage>
</organism>
<protein>
    <submittedName>
        <fullName evidence="1">Uncharacterized protein</fullName>
    </submittedName>
</protein>
<sequence>MFESSTELKRGVVKVELVSKRSNLIKKVFISLLALMILTFSVGEVISHQFNLESANTAHASLKAKIKSNNEKQLEDTVNDAGESIVDFTREVAIVVSVLVLIWMGYSLFIKRSAEGLADMKGRMGGLIVALAFVFFTEQILGAIFGIFGVKI</sequence>
<proteinExistence type="predicted"/>
<accession>A0ACC6SG48</accession>
<reference evidence="1" key="1">
    <citation type="submission" date="2024-03" db="EMBL/GenBank/DDBJ databases">
        <title>Human intestinal bacterial collection.</title>
        <authorList>
            <person name="Pauvert C."/>
            <person name="Hitch T.C.A."/>
            <person name="Clavel T."/>
        </authorList>
    </citation>
    <scope>NUCLEOTIDE SEQUENCE</scope>
    <source>
        <strain evidence="1">CLA-AA-H227</strain>
    </source>
</reference>
<dbReference type="Proteomes" id="UP001439875">
    <property type="component" value="Unassembled WGS sequence"/>
</dbReference>
<keyword evidence="2" id="KW-1185">Reference proteome</keyword>
<evidence type="ECO:0000313" key="1">
    <source>
        <dbReference type="EMBL" id="MEQ2529085.1"/>
    </source>
</evidence>
<gene>
    <name evidence="1" type="ORF">WMO40_20635</name>
</gene>